<reference evidence="2 3" key="1">
    <citation type="submission" date="2012-08" db="EMBL/GenBank/DDBJ databases">
        <title>Oryza genome evolution.</title>
        <authorList>
            <person name="Wing R.A."/>
        </authorList>
    </citation>
    <scope>NUCLEOTIDE SEQUENCE</scope>
</reference>
<dbReference type="Proteomes" id="UP000032180">
    <property type="component" value="Chromosome 10"/>
</dbReference>
<keyword evidence="3" id="KW-1185">Reference proteome</keyword>
<dbReference type="AlphaFoldDB" id="A0A0D9XJF4"/>
<name>A0A0D9XJF4_9ORYZ</name>
<evidence type="ECO:0000313" key="3">
    <source>
        <dbReference type="Proteomes" id="UP000032180"/>
    </source>
</evidence>
<organism evidence="2 3">
    <name type="scientific">Leersia perrieri</name>
    <dbReference type="NCBI Taxonomy" id="77586"/>
    <lineage>
        <taxon>Eukaryota</taxon>
        <taxon>Viridiplantae</taxon>
        <taxon>Streptophyta</taxon>
        <taxon>Embryophyta</taxon>
        <taxon>Tracheophyta</taxon>
        <taxon>Spermatophyta</taxon>
        <taxon>Magnoliopsida</taxon>
        <taxon>Liliopsida</taxon>
        <taxon>Poales</taxon>
        <taxon>Poaceae</taxon>
        <taxon>BOP clade</taxon>
        <taxon>Oryzoideae</taxon>
        <taxon>Oryzeae</taxon>
        <taxon>Oryzinae</taxon>
        <taxon>Leersia</taxon>
    </lineage>
</organism>
<dbReference type="HOGENOM" id="CLU_1743148_0_0_1"/>
<reference evidence="3" key="2">
    <citation type="submission" date="2013-12" db="EMBL/GenBank/DDBJ databases">
        <authorList>
            <person name="Yu Y."/>
            <person name="Lee S."/>
            <person name="de Baynast K."/>
            <person name="Wissotski M."/>
            <person name="Liu L."/>
            <person name="Talag J."/>
            <person name="Goicoechea J."/>
            <person name="Angelova A."/>
            <person name="Jetty R."/>
            <person name="Kudrna D."/>
            <person name="Golser W."/>
            <person name="Rivera L."/>
            <person name="Zhang J."/>
            <person name="Wing R."/>
        </authorList>
    </citation>
    <scope>NUCLEOTIDE SEQUENCE</scope>
</reference>
<evidence type="ECO:0000313" key="2">
    <source>
        <dbReference type="EnsemblPlants" id="LPERR10G06470.1"/>
    </source>
</evidence>
<evidence type="ECO:0000256" key="1">
    <source>
        <dbReference type="SAM" id="MobiDB-lite"/>
    </source>
</evidence>
<sequence length="150" mass="17447">MDANHKSKILKRTPAFLGHSARPKERDLQASNALLSLNLSLYFANLITRWQEKWSWYLERSPLIGVRHWKDLHEDVKNDIAESVMKIRSQNSSNRQQLRTNHSMGSKPFSQCSYEKNNTARKLSLTESDEMGDDEPRSFTSEAAKEDYLF</sequence>
<feature type="region of interest" description="Disordered" evidence="1">
    <location>
        <begin position="87"/>
        <end position="150"/>
    </location>
</feature>
<protein>
    <submittedName>
        <fullName evidence="2">Uncharacterized protein</fullName>
    </submittedName>
</protein>
<accession>A0A0D9XJF4</accession>
<feature type="compositionally biased region" description="Polar residues" evidence="1">
    <location>
        <begin position="88"/>
        <end position="121"/>
    </location>
</feature>
<dbReference type="Gramene" id="LPERR10G06470.1">
    <property type="protein sequence ID" value="LPERR10G06470.1"/>
    <property type="gene ID" value="LPERR10G06470"/>
</dbReference>
<dbReference type="EnsemblPlants" id="LPERR10G06470.1">
    <property type="protein sequence ID" value="LPERR10G06470.1"/>
    <property type="gene ID" value="LPERR10G06470"/>
</dbReference>
<reference evidence="2" key="3">
    <citation type="submission" date="2015-04" db="UniProtKB">
        <authorList>
            <consortium name="EnsemblPlants"/>
        </authorList>
    </citation>
    <scope>IDENTIFICATION</scope>
</reference>
<proteinExistence type="predicted"/>